<dbReference type="AlphaFoldDB" id="A0A974PTW4"/>
<evidence type="ECO:0000313" key="2">
    <source>
        <dbReference type="EMBL" id="QRG09319.1"/>
    </source>
</evidence>
<sequence length="245" mass="25620">MIAPYDLSGMRILLTGAAGGIGAATARLCASLGAEMVLTDVCADPGLLEELPRDGGRTHVYETCDVRVRAQVEAFCARNLPIQAAILNAGIFPKEEWLADDWDGMFAEVMAVNVAGPAHFARALLPAMKAHGAGRIVLLGSVAAHTGGTYAHSPMCYAASKGAIHTFVRWLARRAAPEVLVNAVAPGSTLTRMVATANPEALKSMPVPRFGKPEEIAWPLAFLCSPGASFMCGAILDVNGGAYMG</sequence>
<dbReference type="CDD" id="cd05233">
    <property type="entry name" value="SDR_c"/>
    <property type="match status" value="1"/>
</dbReference>
<name>A0A974PTW4_9HYPH</name>
<organism evidence="2 3">
    <name type="scientific">Xanthobacter dioxanivorans</name>
    <dbReference type="NCBI Taxonomy" id="2528964"/>
    <lineage>
        <taxon>Bacteria</taxon>
        <taxon>Pseudomonadati</taxon>
        <taxon>Pseudomonadota</taxon>
        <taxon>Alphaproteobacteria</taxon>
        <taxon>Hyphomicrobiales</taxon>
        <taxon>Xanthobacteraceae</taxon>
        <taxon>Xanthobacter</taxon>
    </lineage>
</organism>
<dbReference type="InterPro" id="IPR036291">
    <property type="entry name" value="NAD(P)-bd_dom_sf"/>
</dbReference>
<dbReference type="Gene3D" id="3.40.50.720">
    <property type="entry name" value="NAD(P)-binding Rossmann-like Domain"/>
    <property type="match status" value="1"/>
</dbReference>
<proteinExistence type="inferred from homology"/>
<dbReference type="EMBL" id="CP063362">
    <property type="protein sequence ID" value="QRG09319.1"/>
    <property type="molecule type" value="Genomic_DNA"/>
</dbReference>
<dbReference type="GO" id="GO:0016616">
    <property type="term" value="F:oxidoreductase activity, acting on the CH-OH group of donors, NAD or NADP as acceptor"/>
    <property type="evidence" value="ECO:0007669"/>
    <property type="project" value="TreeGrafter"/>
</dbReference>
<comment type="similarity">
    <text evidence="1">Belongs to the short-chain dehydrogenases/reductases (SDR) family.</text>
</comment>
<dbReference type="InterPro" id="IPR002347">
    <property type="entry name" value="SDR_fam"/>
</dbReference>
<dbReference type="KEGG" id="xdi:EZH22_14315"/>
<dbReference type="Proteomes" id="UP000596427">
    <property type="component" value="Chromosome"/>
</dbReference>
<protein>
    <submittedName>
        <fullName evidence="2">SDR family oxidoreductase</fullName>
    </submittedName>
</protein>
<evidence type="ECO:0000313" key="3">
    <source>
        <dbReference type="Proteomes" id="UP000596427"/>
    </source>
</evidence>
<reference evidence="2 3" key="1">
    <citation type="submission" date="2020-10" db="EMBL/GenBank/DDBJ databases">
        <title>Degradation of 1,4-Dioxane by Xanthobacter sp. YN2, via a Novel Group-2 Soluble Di-Iron Monooxygenase.</title>
        <authorList>
            <person name="Ma F."/>
            <person name="Wang Y."/>
            <person name="Yang J."/>
            <person name="Guo H."/>
            <person name="Su D."/>
            <person name="Yu L."/>
        </authorList>
    </citation>
    <scope>NUCLEOTIDE SEQUENCE [LARGE SCALE GENOMIC DNA]</scope>
    <source>
        <strain evidence="2 3">YN2</strain>
    </source>
</reference>
<dbReference type="Pfam" id="PF13561">
    <property type="entry name" value="adh_short_C2"/>
    <property type="match status" value="1"/>
</dbReference>
<accession>A0A974PTW4</accession>
<dbReference type="SUPFAM" id="SSF51735">
    <property type="entry name" value="NAD(P)-binding Rossmann-fold domains"/>
    <property type="match status" value="1"/>
</dbReference>
<dbReference type="PRINTS" id="PR00081">
    <property type="entry name" value="GDHRDH"/>
</dbReference>
<dbReference type="RefSeq" id="WP_203196243.1">
    <property type="nucleotide sequence ID" value="NZ_CP063362.1"/>
</dbReference>
<dbReference type="PANTHER" id="PTHR42760:SF78">
    <property type="entry name" value="3-OXOACYL-[ACYL-CARRIER-PROTEIN] REDUCTASE [NADH]"/>
    <property type="match status" value="1"/>
</dbReference>
<gene>
    <name evidence="2" type="ORF">EZH22_14315</name>
</gene>
<dbReference type="PANTHER" id="PTHR42760">
    <property type="entry name" value="SHORT-CHAIN DEHYDROGENASES/REDUCTASES FAMILY MEMBER"/>
    <property type="match status" value="1"/>
</dbReference>
<keyword evidence="3" id="KW-1185">Reference proteome</keyword>
<evidence type="ECO:0000256" key="1">
    <source>
        <dbReference type="ARBA" id="ARBA00006484"/>
    </source>
</evidence>